<feature type="compositionally biased region" description="Low complexity" evidence="1">
    <location>
        <begin position="126"/>
        <end position="139"/>
    </location>
</feature>
<organism evidence="3">
    <name type="scientific">Melampsora larici-populina (strain 98AG31 / pathotype 3-4-7)</name>
    <name type="common">Poplar leaf rust fungus</name>
    <dbReference type="NCBI Taxonomy" id="747676"/>
    <lineage>
        <taxon>Eukaryota</taxon>
        <taxon>Fungi</taxon>
        <taxon>Dikarya</taxon>
        <taxon>Basidiomycota</taxon>
        <taxon>Pucciniomycotina</taxon>
        <taxon>Pucciniomycetes</taxon>
        <taxon>Pucciniales</taxon>
        <taxon>Melampsoraceae</taxon>
        <taxon>Melampsora</taxon>
    </lineage>
</organism>
<feature type="compositionally biased region" description="Polar residues" evidence="1">
    <location>
        <begin position="203"/>
        <end position="232"/>
    </location>
</feature>
<dbReference type="EMBL" id="GL883094">
    <property type="protein sequence ID" value="EGG10813.1"/>
    <property type="molecule type" value="Genomic_DNA"/>
</dbReference>
<accession>F4RAA8</accession>
<feature type="compositionally biased region" description="Polar residues" evidence="1">
    <location>
        <begin position="150"/>
        <end position="159"/>
    </location>
</feature>
<feature type="compositionally biased region" description="Low complexity" evidence="1">
    <location>
        <begin position="53"/>
        <end position="63"/>
    </location>
</feature>
<proteinExistence type="predicted"/>
<protein>
    <submittedName>
        <fullName evidence="2">Uncharacterized protein</fullName>
    </submittedName>
</protein>
<feature type="compositionally biased region" description="Polar residues" evidence="1">
    <location>
        <begin position="8"/>
        <end position="33"/>
    </location>
</feature>
<evidence type="ECO:0000256" key="1">
    <source>
        <dbReference type="SAM" id="MobiDB-lite"/>
    </source>
</evidence>
<sequence>MKEIIQELNNLNDLGAHSIQSSTEFNPTSNEISDNPAEISSLDASYTFDPKHSTSNNKKTSSSIPNLNTSNRNSKLDSGEVTNPSSSSDTSKTQDCDTLNSNNQKTTSDNEKNQKTSQQNQAAIPNLNISQGNSNNNIGTTEHQSKHSSEQTNDPSKIPDSSDTKEEASDSLDTPKPEDCDQDNQSSKTTTTTNPKPKSPTSQNSYQSDSMGSNQAFHQSGNEINPTHQIQSQKEKTGGDYV</sequence>
<dbReference type="AlphaFoldDB" id="F4RAA8"/>
<evidence type="ECO:0000313" key="3">
    <source>
        <dbReference type="Proteomes" id="UP000001072"/>
    </source>
</evidence>
<dbReference type="HOGENOM" id="CLU_1147398_0_0_1"/>
<feature type="compositionally biased region" description="Low complexity" evidence="1">
    <location>
        <begin position="186"/>
        <end position="202"/>
    </location>
</feature>
<gene>
    <name evidence="2" type="ORF">MELLADRAFT_60156</name>
</gene>
<reference evidence="3" key="1">
    <citation type="journal article" date="2011" name="Proc. Natl. Acad. Sci. U.S.A.">
        <title>Obligate biotrophy features unraveled by the genomic analysis of rust fungi.</title>
        <authorList>
            <person name="Duplessis S."/>
            <person name="Cuomo C.A."/>
            <person name="Lin Y.-C."/>
            <person name="Aerts A."/>
            <person name="Tisserant E."/>
            <person name="Veneault-Fourrey C."/>
            <person name="Joly D.L."/>
            <person name="Hacquard S."/>
            <person name="Amselem J."/>
            <person name="Cantarel B.L."/>
            <person name="Chiu R."/>
            <person name="Coutinho P.M."/>
            <person name="Feau N."/>
            <person name="Field M."/>
            <person name="Frey P."/>
            <person name="Gelhaye E."/>
            <person name="Goldberg J."/>
            <person name="Grabherr M.G."/>
            <person name="Kodira C.D."/>
            <person name="Kohler A."/>
            <person name="Kuees U."/>
            <person name="Lindquist E.A."/>
            <person name="Lucas S.M."/>
            <person name="Mago R."/>
            <person name="Mauceli E."/>
            <person name="Morin E."/>
            <person name="Murat C."/>
            <person name="Pangilinan J.L."/>
            <person name="Park R."/>
            <person name="Pearson M."/>
            <person name="Quesneville H."/>
            <person name="Rouhier N."/>
            <person name="Sakthikumar S."/>
            <person name="Salamov A.A."/>
            <person name="Schmutz J."/>
            <person name="Selles B."/>
            <person name="Shapiro H."/>
            <person name="Tanguay P."/>
            <person name="Tuskan G.A."/>
            <person name="Henrissat B."/>
            <person name="Van de Peer Y."/>
            <person name="Rouze P."/>
            <person name="Ellis J.G."/>
            <person name="Dodds P.N."/>
            <person name="Schein J.E."/>
            <person name="Zhong S."/>
            <person name="Hamelin R.C."/>
            <person name="Grigoriev I.V."/>
            <person name="Szabo L.J."/>
            <person name="Martin F."/>
        </authorList>
    </citation>
    <scope>NUCLEOTIDE SEQUENCE [LARGE SCALE GENOMIC DNA]</scope>
    <source>
        <strain evidence="3">98AG31 / pathotype 3-4-7</strain>
    </source>
</reference>
<dbReference type="VEuPathDB" id="FungiDB:MELLADRAFT_60156"/>
<name>F4RAA8_MELLP</name>
<keyword evidence="3" id="KW-1185">Reference proteome</keyword>
<dbReference type="RefSeq" id="XP_007406282.1">
    <property type="nucleotide sequence ID" value="XM_007406220.1"/>
</dbReference>
<dbReference type="GeneID" id="18929495"/>
<evidence type="ECO:0000313" key="2">
    <source>
        <dbReference type="EMBL" id="EGG10813.1"/>
    </source>
</evidence>
<feature type="compositionally biased region" description="Basic and acidic residues" evidence="1">
    <location>
        <begin position="233"/>
        <end position="242"/>
    </location>
</feature>
<dbReference type="Proteomes" id="UP000001072">
    <property type="component" value="Unassembled WGS sequence"/>
</dbReference>
<dbReference type="InParanoid" id="F4RAA8"/>
<dbReference type="KEGG" id="mlr:MELLADRAFT_60156"/>
<feature type="compositionally biased region" description="Polar residues" evidence="1">
    <location>
        <begin position="80"/>
        <end position="107"/>
    </location>
</feature>
<feature type="region of interest" description="Disordered" evidence="1">
    <location>
        <begin position="8"/>
        <end position="242"/>
    </location>
</feature>
<feature type="compositionally biased region" description="Basic and acidic residues" evidence="1">
    <location>
        <begin position="160"/>
        <end position="179"/>
    </location>
</feature>
<feature type="compositionally biased region" description="Polar residues" evidence="1">
    <location>
        <begin position="64"/>
        <end position="73"/>
    </location>
</feature>